<protein>
    <submittedName>
        <fullName evidence="16">Pesticin/yersiniabactin receptor</fullName>
    </submittedName>
</protein>
<feature type="chain" id="PRO_5031205472" evidence="13">
    <location>
        <begin position="26"/>
        <end position="670"/>
    </location>
</feature>
<evidence type="ECO:0000256" key="2">
    <source>
        <dbReference type="ARBA" id="ARBA00022448"/>
    </source>
</evidence>
<evidence type="ECO:0000256" key="10">
    <source>
        <dbReference type="ARBA" id="ARBA00023237"/>
    </source>
</evidence>
<evidence type="ECO:0000256" key="9">
    <source>
        <dbReference type="ARBA" id="ARBA00023136"/>
    </source>
</evidence>
<evidence type="ECO:0000256" key="13">
    <source>
        <dbReference type="SAM" id="SignalP"/>
    </source>
</evidence>
<dbReference type="RefSeq" id="WP_165131079.1">
    <property type="nucleotide sequence ID" value="NZ_CP049249.1"/>
</dbReference>
<keyword evidence="4" id="KW-0410">Iron transport</keyword>
<evidence type="ECO:0000256" key="8">
    <source>
        <dbReference type="ARBA" id="ARBA00023077"/>
    </source>
</evidence>
<gene>
    <name evidence="16" type="ORF">GGQ72_003714</name>
</gene>
<dbReference type="PANTHER" id="PTHR32552">
    <property type="entry name" value="FERRICHROME IRON RECEPTOR-RELATED"/>
    <property type="match status" value="1"/>
</dbReference>
<dbReference type="GO" id="GO:0006826">
    <property type="term" value="P:iron ion transport"/>
    <property type="evidence" value="ECO:0007669"/>
    <property type="project" value="UniProtKB-KW"/>
</dbReference>
<feature type="signal peptide" evidence="13">
    <location>
        <begin position="1"/>
        <end position="25"/>
    </location>
</feature>
<comment type="similarity">
    <text evidence="11 12">Belongs to the TonB-dependent receptor family.</text>
</comment>
<dbReference type="Gene3D" id="2.40.170.20">
    <property type="entry name" value="TonB-dependent receptor, beta-barrel domain"/>
    <property type="match status" value="1"/>
</dbReference>
<dbReference type="EMBL" id="JACIEC010000005">
    <property type="protein sequence ID" value="MBB4145152.1"/>
    <property type="molecule type" value="Genomic_DNA"/>
</dbReference>
<evidence type="ECO:0000313" key="16">
    <source>
        <dbReference type="EMBL" id="MBB4145152.1"/>
    </source>
</evidence>
<feature type="domain" description="TonB-dependent receptor plug" evidence="15">
    <location>
        <begin position="51"/>
        <end position="155"/>
    </location>
</feature>
<evidence type="ECO:0000256" key="3">
    <source>
        <dbReference type="ARBA" id="ARBA00022452"/>
    </source>
</evidence>
<dbReference type="Pfam" id="PF07715">
    <property type="entry name" value="Plug"/>
    <property type="match status" value="1"/>
</dbReference>
<dbReference type="Proteomes" id="UP000519897">
    <property type="component" value="Unassembled WGS sequence"/>
</dbReference>
<keyword evidence="2 11" id="KW-0813">Transport</keyword>
<evidence type="ECO:0000313" key="17">
    <source>
        <dbReference type="Proteomes" id="UP000519897"/>
    </source>
</evidence>
<evidence type="ECO:0000256" key="11">
    <source>
        <dbReference type="PROSITE-ProRule" id="PRU01360"/>
    </source>
</evidence>
<keyword evidence="6" id="KW-0408">Iron</keyword>
<evidence type="ECO:0000259" key="14">
    <source>
        <dbReference type="Pfam" id="PF00593"/>
    </source>
</evidence>
<keyword evidence="17" id="KW-1185">Reference proteome</keyword>
<keyword evidence="13" id="KW-0732">Signal</keyword>
<keyword evidence="5 11" id="KW-0812">Transmembrane</keyword>
<evidence type="ECO:0000256" key="1">
    <source>
        <dbReference type="ARBA" id="ARBA00004571"/>
    </source>
</evidence>
<keyword evidence="16" id="KW-0675">Receptor</keyword>
<comment type="caution">
    <text evidence="16">The sequence shown here is derived from an EMBL/GenBank/DDBJ whole genome shotgun (WGS) entry which is preliminary data.</text>
</comment>
<keyword evidence="10 11" id="KW-0998">Cell outer membrane</keyword>
<keyword evidence="7" id="KW-0406">Ion transport</keyword>
<evidence type="ECO:0000256" key="5">
    <source>
        <dbReference type="ARBA" id="ARBA00022692"/>
    </source>
</evidence>
<keyword evidence="3 11" id="KW-1134">Transmembrane beta strand</keyword>
<name>A0A7W6PTG1_9HYPH</name>
<dbReference type="InterPro" id="IPR012910">
    <property type="entry name" value="Plug_dom"/>
</dbReference>
<evidence type="ECO:0000259" key="15">
    <source>
        <dbReference type="Pfam" id="PF07715"/>
    </source>
</evidence>
<evidence type="ECO:0000256" key="6">
    <source>
        <dbReference type="ARBA" id="ARBA00023004"/>
    </source>
</evidence>
<evidence type="ECO:0000256" key="4">
    <source>
        <dbReference type="ARBA" id="ARBA00022496"/>
    </source>
</evidence>
<keyword evidence="8 12" id="KW-0798">TonB box</keyword>
<proteinExistence type="inferred from homology"/>
<dbReference type="AlphaFoldDB" id="A0A7W6PTG1"/>
<evidence type="ECO:0000256" key="12">
    <source>
        <dbReference type="RuleBase" id="RU003357"/>
    </source>
</evidence>
<dbReference type="Pfam" id="PF00593">
    <property type="entry name" value="TonB_dep_Rec_b-barrel"/>
    <property type="match status" value="1"/>
</dbReference>
<dbReference type="GO" id="GO:0009279">
    <property type="term" value="C:cell outer membrane"/>
    <property type="evidence" value="ECO:0007669"/>
    <property type="project" value="UniProtKB-SubCell"/>
</dbReference>
<dbReference type="CDD" id="cd01347">
    <property type="entry name" value="ligand_gated_channel"/>
    <property type="match status" value="1"/>
</dbReference>
<dbReference type="InterPro" id="IPR000531">
    <property type="entry name" value="Beta-barrel_TonB"/>
</dbReference>
<dbReference type="InterPro" id="IPR036942">
    <property type="entry name" value="Beta-barrel_TonB_sf"/>
</dbReference>
<sequence length="670" mass="73388">MSKTSLLSATAFATIAALSSSSAIAQEKANDEGITLERVVITATKRLQDAFSTAGEVATVEADELERRGFTSVDQLDRVFTDIHIRQRSSRAYSNITLRGQSSVDFYNPSTQLYVDGLPQDQALFSQMLPETLERIEVLYGPQGTLYGRGAIGGVVNVVTRKPDDELRAEVNGTLTNLGPKAGLYVNTPLIEDTLYGDLSFSALNEEGEMEDMVTRAEVGESKDRWGQVRLRYAPTDSPLDVMISAGRTTRSSGEERFVMESMLDDRTALPVPSHYRLTSNNFGLTASYDLGEATVTSQTGYQNRSLDRTIFGSYTPEWQKTFSQELRLASNPDAGNAIDYVVGLYYQDLDFKRNVPASFLTSHQDIRSSAAFGEATWHATDRLDLLAGVRFDYEEVKADTALAGNARSNSDNFSAVSPKAGVSYKITDELLAYGLFSTGFKAGGFTRAVTPGNIGFSYDPQHTYNYEAGLKASLFDGVLELASSVYFTRTDDYQLSVGPVQGQYLQNVGEVESKGANLTARWQATDALQIKSGIAYNDTYFSAYRNPSNPGVNLTGNQVPYAPRVTANLGAEYTFDLPDDHGELIARAGMTYIGKTYFTEANTLGQKEYALFDAGLTWKKNEAVAAEFFIDNIADETYSVYGFNAGPSFGNVYQLGKGRTFGGRLSIQF</sequence>
<accession>A0A7W6PTG1</accession>
<dbReference type="InterPro" id="IPR039426">
    <property type="entry name" value="TonB-dep_rcpt-like"/>
</dbReference>
<dbReference type="SUPFAM" id="SSF56935">
    <property type="entry name" value="Porins"/>
    <property type="match status" value="1"/>
</dbReference>
<comment type="subcellular location">
    <subcellularLocation>
        <location evidence="1 11">Cell outer membrane</location>
        <topology evidence="1 11">Multi-pass membrane protein</topology>
    </subcellularLocation>
</comment>
<evidence type="ECO:0000256" key="7">
    <source>
        <dbReference type="ARBA" id="ARBA00023065"/>
    </source>
</evidence>
<feature type="domain" description="TonB-dependent receptor-like beta-barrel" evidence="14">
    <location>
        <begin position="271"/>
        <end position="634"/>
    </location>
</feature>
<organism evidence="16 17">
    <name type="scientific">Rhizobium rhizoryzae</name>
    <dbReference type="NCBI Taxonomy" id="451876"/>
    <lineage>
        <taxon>Bacteria</taxon>
        <taxon>Pseudomonadati</taxon>
        <taxon>Pseudomonadota</taxon>
        <taxon>Alphaproteobacteria</taxon>
        <taxon>Hyphomicrobiales</taxon>
        <taxon>Rhizobiaceae</taxon>
        <taxon>Rhizobium/Agrobacterium group</taxon>
        <taxon>Rhizobium</taxon>
    </lineage>
</organism>
<reference evidence="16 17" key="1">
    <citation type="submission" date="2020-08" db="EMBL/GenBank/DDBJ databases">
        <title>Genomic Encyclopedia of Type Strains, Phase IV (KMG-IV): sequencing the most valuable type-strain genomes for metagenomic binning, comparative biology and taxonomic classification.</title>
        <authorList>
            <person name="Goeker M."/>
        </authorList>
    </citation>
    <scope>NUCLEOTIDE SEQUENCE [LARGE SCALE GENOMIC DNA]</scope>
    <source>
        <strain evidence="16 17">DSM 29514</strain>
    </source>
</reference>
<dbReference type="PANTHER" id="PTHR32552:SF81">
    <property type="entry name" value="TONB-DEPENDENT OUTER MEMBRANE RECEPTOR"/>
    <property type="match status" value="1"/>
</dbReference>
<keyword evidence="9 11" id="KW-0472">Membrane</keyword>
<dbReference type="PROSITE" id="PS52016">
    <property type="entry name" value="TONB_DEPENDENT_REC_3"/>
    <property type="match status" value="1"/>
</dbReference>